<protein>
    <submittedName>
        <fullName evidence="2">3-oxoacyl-ACP reductase</fullName>
    </submittedName>
</protein>
<proteinExistence type="inferred from homology"/>
<dbReference type="Pfam" id="PF13561">
    <property type="entry name" value="adh_short_C2"/>
    <property type="match status" value="1"/>
</dbReference>
<dbReference type="InterPro" id="IPR002347">
    <property type="entry name" value="SDR_fam"/>
</dbReference>
<dbReference type="RefSeq" id="WP_115215094.1">
    <property type="nucleotide sequence ID" value="NZ_QKWJ01000061.1"/>
</dbReference>
<organism evidence="2 3">
    <name type="scientific">Cupriavidus lacunae</name>
    <dbReference type="NCBI Taxonomy" id="2666307"/>
    <lineage>
        <taxon>Bacteria</taxon>
        <taxon>Pseudomonadati</taxon>
        <taxon>Pseudomonadota</taxon>
        <taxon>Betaproteobacteria</taxon>
        <taxon>Burkholderiales</taxon>
        <taxon>Burkholderiaceae</taxon>
        <taxon>Cupriavidus</taxon>
    </lineage>
</organism>
<gene>
    <name evidence="2" type="ORF">DN412_31125</name>
</gene>
<evidence type="ECO:0000313" key="3">
    <source>
        <dbReference type="Proteomes" id="UP000255165"/>
    </source>
</evidence>
<comment type="caution">
    <text evidence="2">The sequence shown here is derived from an EMBL/GenBank/DDBJ whole genome shotgun (WGS) entry which is preliminary data.</text>
</comment>
<dbReference type="SUPFAM" id="SSF51735">
    <property type="entry name" value="NAD(P)-binding Rossmann-fold domains"/>
    <property type="match status" value="1"/>
</dbReference>
<accession>A0A370NLP1</accession>
<dbReference type="Proteomes" id="UP000255165">
    <property type="component" value="Unassembled WGS sequence"/>
</dbReference>
<dbReference type="InterPro" id="IPR036291">
    <property type="entry name" value="NAD(P)-bd_dom_sf"/>
</dbReference>
<sequence>MKEQSEKPQRKVAIVTGATAGLGKAIAIRLAQEGVFVVVTGRNQAAGEALVASIHSSGGQGAFLAADIEDTAGATALVKWAIEEFGQVDILVASAGAPPAAQGVIGQVAPNAIADQIAKTARIKLNPVHAVVPHMTERESGSILFVTSEGGRFPTPGQTTVALHSGGLIMAAKVMAKELSRSHVRVNTLCVTLVEDTPVYERFAGGQLTPIRQKVFDKIASKAPFGLAKPDDVAAVAAFLVSDAASHITGATLSATGGQTYS</sequence>
<dbReference type="PANTHER" id="PTHR42879">
    <property type="entry name" value="3-OXOACYL-(ACYL-CARRIER-PROTEIN) REDUCTASE"/>
    <property type="match status" value="1"/>
</dbReference>
<dbReference type="AlphaFoldDB" id="A0A370NLP1"/>
<dbReference type="PANTHER" id="PTHR42879:SF2">
    <property type="entry name" value="3-OXOACYL-[ACYL-CARRIER-PROTEIN] REDUCTASE FABG"/>
    <property type="match status" value="1"/>
</dbReference>
<comment type="similarity">
    <text evidence="1">Belongs to the short-chain dehydrogenases/reductases (SDR) family.</text>
</comment>
<keyword evidence="3" id="KW-1185">Reference proteome</keyword>
<evidence type="ECO:0000256" key="1">
    <source>
        <dbReference type="ARBA" id="ARBA00006484"/>
    </source>
</evidence>
<name>A0A370NLP1_9BURK</name>
<dbReference type="CDD" id="cd05233">
    <property type="entry name" value="SDR_c"/>
    <property type="match status" value="1"/>
</dbReference>
<dbReference type="PRINTS" id="PR00081">
    <property type="entry name" value="GDHRDH"/>
</dbReference>
<evidence type="ECO:0000313" key="2">
    <source>
        <dbReference type="EMBL" id="RDK06527.1"/>
    </source>
</evidence>
<dbReference type="EMBL" id="QKWJ01000061">
    <property type="protein sequence ID" value="RDK06527.1"/>
    <property type="molecule type" value="Genomic_DNA"/>
</dbReference>
<dbReference type="Gene3D" id="3.40.50.720">
    <property type="entry name" value="NAD(P)-binding Rossmann-like Domain"/>
    <property type="match status" value="1"/>
</dbReference>
<dbReference type="InterPro" id="IPR050259">
    <property type="entry name" value="SDR"/>
</dbReference>
<reference evidence="3" key="1">
    <citation type="submission" date="2018-06" db="EMBL/GenBank/DDBJ databases">
        <authorList>
            <person name="Feng T."/>
            <person name="Jeon C.O."/>
        </authorList>
    </citation>
    <scope>NUCLEOTIDE SEQUENCE [LARGE SCALE GENOMIC DNA]</scope>
    <source>
        <strain evidence="3">S23</strain>
    </source>
</reference>